<protein>
    <recommendedName>
        <fullName evidence="6">Large extracellular alpha-helical protein</fullName>
    </recommendedName>
</protein>
<accession>A0AAW8DIL8</accession>
<dbReference type="AlphaFoldDB" id="A0AAW8DIL8"/>
<dbReference type="InterPro" id="IPR043777">
    <property type="entry name" value="DUF5719"/>
</dbReference>
<organism evidence="2 5">
    <name type="scientific">Arthrobacter bambusae</name>
    <dbReference type="NCBI Taxonomy" id="1338426"/>
    <lineage>
        <taxon>Bacteria</taxon>
        <taxon>Bacillati</taxon>
        <taxon>Actinomycetota</taxon>
        <taxon>Actinomycetes</taxon>
        <taxon>Micrococcales</taxon>
        <taxon>Micrococcaceae</taxon>
        <taxon>Arthrobacter</taxon>
    </lineage>
</organism>
<evidence type="ECO:0008006" key="6">
    <source>
        <dbReference type="Google" id="ProtNLM"/>
    </source>
</evidence>
<dbReference type="EMBL" id="JAUSTF010000003">
    <property type="protein sequence ID" value="MDQ0180346.1"/>
    <property type="molecule type" value="Genomic_DNA"/>
</dbReference>
<keyword evidence="4" id="KW-1185">Reference proteome</keyword>
<dbReference type="Proteomes" id="UP001230951">
    <property type="component" value="Unassembled WGS sequence"/>
</dbReference>
<dbReference type="EMBL" id="JAUSRG010000005">
    <property type="protein sequence ID" value="MDP9905214.1"/>
    <property type="molecule type" value="Genomic_DNA"/>
</dbReference>
<dbReference type="Pfam" id="PF18986">
    <property type="entry name" value="DUF5719"/>
    <property type="match status" value="1"/>
</dbReference>
<dbReference type="RefSeq" id="WP_306961186.1">
    <property type="nucleotide sequence ID" value="NZ_JAUSRG010000005.1"/>
</dbReference>
<proteinExistence type="predicted"/>
<evidence type="ECO:0000313" key="3">
    <source>
        <dbReference type="EMBL" id="MDQ0180346.1"/>
    </source>
</evidence>
<gene>
    <name evidence="2" type="ORF">J2S90_002180</name>
    <name evidence="3" type="ORF">J2S93_001768</name>
</gene>
<evidence type="ECO:0000313" key="4">
    <source>
        <dbReference type="Proteomes" id="UP001230951"/>
    </source>
</evidence>
<dbReference type="Proteomes" id="UP001242995">
    <property type="component" value="Unassembled WGS sequence"/>
</dbReference>
<feature type="region of interest" description="Disordered" evidence="1">
    <location>
        <begin position="1"/>
        <end position="31"/>
    </location>
</feature>
<evidence type="ECO:0000256" key="1">
    <source>
        <dbReference type="SAM" id="MobiDB-lite"/>
    </source>
</evidence>
<reference evidence="2 4" key="1">
    <citation type="submission" date="2023-07" db="EMBL/GenBank/DDBJ databases">
        <title>Sorghum-associated microbial communities from plants grown in Nebraska, USA.</title>
        <authorList>
            <person name="Schachtman D."/>
        </authorList>
    </citation>
    <scope>NUCLEOTIDE SEQUENCE</scope>
    <source>
        <strain evidence="2">DS1006</strain>
        <strain evidence="3 4">DS1016</strain>
    </source>
</reference>
<evidence type="ECO:0000313" key="2">
    <source>
        <dbReference type="EMBL" id="MDP9905214.1"/>
    </source>
</evidence>
<feature type="compositionally biased region" description="Basic residues" evidence="1">
    <location>
        <begin position="15"/>
        <end position="25"/>
    </location>
</feature>
<comment type="caution">
    <text evidence="2">The sequence shown here is derived from an EMBL/GenBank/DDBJ whole genome shotgun (WGS) entry which is preliminary data.</text>
</comment>
<sequence length="553" mass="54186">MSDNQGPAAEPGAGSRKRGQRKAHNQSKGQNKNKAVVLGALSATLLLAAGAGMVSAASILPSPSGSKTLDMTLADVPAGRTAAVCPAPPRLAEGTSAGTDSQFSPVSRSAKSFLDAVVLSDAGGSVPGSNLASLGGSAIADIAKPPAAAPAPASGPPVLNAGVVAQRPAGDVTVVGADPISGQKAAVAGLMSYTASDGDLRGLAAAPCQQPVNDAWLLGANTALGRTAVLNISNASGTPATVNLELFGAHGQIQAPDSRGLLVSPGATRSINLAGLAPNEGQLSVHLRSSGGPVAATIQQSVLRGLTAGGVEVITPGAGAADSQVMTGVDVQDPAPVKSLADKPGFADVVPALQITVPGPVDAVVDVRLYGPNGQRALPGGGAVTAKAGSVTEVPLAGVPAGMYTVSATSDVSFAASSRVTRGLKAEDPVDFAWSPAAVRLGSQHVMAVPQGGTRFLSFGVPTGRATVSYTPVTSDGKVHKAQTVDIAGGTTAVIGVPDKSDGAAVSGYIVSAAGDAAYGALVLGQGDQPGVSVLTIQDGAAGHEKVQVTLGY</sequence>
<evidence type="ECO:0000313" key="5">
    <source>
        <dbReference type="Proteomes" id="UP001242995"/>
    </source>
</evidence>
<name>A0AAW8DIL8_9MICC</name>